<dbReference type="EMBL" id="BARV01012521">
    <property type="protein sequence ID" value="GAI04723.1"/>
    <property type="molecule type" value="Genomic_DNA"/>
</dbReference>
<protein>
    <submittedName>
        <fullName evidence="1">Uncharacterized protein</fullName>
    </submittedName>
</protein>
<dbReference type="AlphaFoldDB" id="X1KDI4"/>
<name>X1KDI4_9ZZZZ</name>
<organism evidence="1">
    <name type="scientific">marine sediment metagenome</name>
    <dbReference type="NCBI Taxonomy" id="412755"/>
    <lineage>
        <taxon>unclassified sequences</taxon>
        <taxon>metagenomes</taxon>
        <taxon>ecological metagenomes</taxon>
    </lineage>
</organism>
<dbReference type="PANTHER" id="PTHR40517">
    <property type="entry name" value="METAL-DEPENDENT PHOSPHOHYDROLASE, HD SUPERFAMILY-RELATED"/>
    <property type="match status" value="1"/>
</dbReference>
<gene>
    <name evidence="1" type="ORF">S06H3_23144</name>
</gene>
<dbReference type="InterPro" id="IPR039967">
    <property type="entry name" value="MJ1020-like"/>
</dbReference>
<reference evidence="1" key="1">
    <citation type="journal article" date="2014" name="Front. Microbiol.">
        <title>High frequency of phylogenetically diverse reductive dehalogenase-homologous genes in deep subseafloor sedimentary metagenomes.</title>
        <authorList>
            <person name="Kawai M."/>
            <person name="Futagami T."/>
            <person name="Toyoda A."/>
            <person name="Takaki Y."/>
            <person name="Nishi S."/>
            <person name="Hori S."/>
            <person name="Arai W."/>
            <person name="Tsubouchi T."/>
            <person name="Morono Y."/>
            <person name="Uchiyama I."/>
            <person name="Ito T."/>
            <person name="Fujiyama A."/>
            <person name="Inagaki F."/>
            <person name="Takami H."/>
        </authorList>
    </citation>
    <scope>NUCLEOTIDE SEQUENCE</scope>
    <source>
        <strain evidence="1">Expedition CK06-06</strain>
    </source>
</reference>
<proteinExistence type="predicted"/>
<evidence type="ECO:0000313" key="1">
    <source>
        <dbReference type="EMBL" id="GAI04723.1"/>
    </source>
</evidence>
<sequence length="89" mass="10208">MEKGRARIIFLLSRTPKVGDIHKYSANSIQKVEIVKGEEKPVRIIVEMTESVGFFQIEEVLFPKISSNPVKPYIELYGKVIGEGLRRYL</sequence>
<accession>X1KDI4</accession>
<dbReference type="PANTHER" id="PTHR40517:SF1">
    <property type="entry name" value="METAL-DEPENDENT PHOSPHOHYDROLASE, HD SUPERFAMILY-RELATED"/>
    <property type="match status" value="1"/>
</dbReference>
<comment type="caution">
    <text evidence="1">The sequence shown here is derived from an EMBL/GenBank/DDBJ whole genome shotgun (WGS) entry which is preliminary data.</text>
</comment>